<evidence type="ECO:0000313" key="2">
    <source>
        <dbReference type="WBParaSite" id="ES5_v2.g20889.t1"/>
    </source>
</evidence>
<dbReference type="Proteomes" id="UP000887579">
    <property type="component" value="Unplaced"/>
</dbReference>
<proteinExistence type="predicted"/>
<reference evidence="2" key="1">
    <citation type="submission" date="2022-11" db="UniProtKB">
        <authorList>
            <consortium name="WormBaseParasite"/>
        </authorList>
    </citation>
    <scope>IDENTIFICATION</scope>
</reference>
<dbReference type="WBParaSite" id="ES5_v2.g20889.t1">
    <property type="protein sequence ID" value="ES5_v2.g20889.t1"/>
    <property type="gene ID" value="ES5_v2.g20889"/>
</dbReference>
<protein>
    <submittedName>
        <fullName evidence="2">Uncharacterized protein</fullName>
    </submittedName>
</protein>
<accession>A0AC34FV83</accession>
<sequence length="248" mass="29404">MLGVYSRYCRFFLDDDEMKKEYFQKVIQFYQTGEDVKVWFFDAKEILVDSNLISFYDISIKDIVEHEIFKILTNFETIKSDYEKKIAVLESLEIVEVWFMNDDLNFMKTFDTNIFLPKISEKSIEENAIEIAELLAEDDDKNANDECQIKWNNSNIKNNQTFAFRENLLHFISQNYGIRQKLYQCCKYFYAKFQTPLCFHLSVIESDKTEIEFKKSSAVFHVSHSKDYFTSLIDGLRGNRIKTVLNLG</sequence>
<name>A0AC34FV83_9BILA</name>
<organism evidence="1 2">
    <name type="scientific">Panagrolaimus sp. ES5</name>
    <dbReference type="NCBI Taxonomy" id="591445"/>
    <lineage>
        <taxon>Eukaryota</taxon>
        <taxon>Metazoa</taxon>
        <taxon>Ecdysozoa</taxon>
        <taxon>Nematoda</taxon>
        <taxon>Chromadorea</taxon>
        <taxon>Rhabditida</taxon>
        <taxon>Tylenchina</taxon>
        <taxon>Panagrolaimomorpha</taxon>
        <taxon>Panagrolaimoidea</taxon>
        <taxon>Panagrolaimidae</taxon>
        <taxon>Panagrolaimus</taxon>
    </lineage>
</organism>
<evidence type="ECO:0000313" key="1">
    <source>
        <dbReference type="Proteomes" id="UP000887579"/>
    </source>
</evidence>